<evidence type="ECO:0000313" key="3">
    <source>
        <dbReference type="EMBL" id="PQJ09050.1"/>
    </source>
</evidence>
<dbReference type="Proteomes" id="UP000239872">
    <property type="component" value="Unassembled WGS sequence"/>
</dbReference>
<dbReference type="InterPro" id="IPR052557">
    <property type="entry name" value="CAP/Cytokinesis_protein"/>
</dbReference>
<organism evidence="3 4">
    <name type="scientific">Flavipsychrobacter stenotrophus</name>
    <dbReference type="NCBI Taxonomy" id="2077091"/>
    <lineage>
        <taxon>Bacteria</taxon>
        <taxon>Pseudomonadati</taxon>
        <taxon>Bacteroidota</taxon>
        <taxon>Chitinophagia</taxon>
        <taxon>Chitinophagales</taxon>
        <taxon>Chitinophagaceae</taxon>
        <taxon>Flavipsychrobacter</taxon>
    </lineage>
</organism>
<dbReference type="AlphaFoldDB" id="A0A2S7SQ90"/>
<dbReference type="PANTHER" id="PTHR46333">
    <property type="entry name" value="CYTOKINESIS PROTEIN 3"/>
    <property type="match status" value="1"/>
</dbReference>
<feature type="domain" description="Transglutaminase-like" evidence="2">
    <location>
        <begin position="105"/>
        <end position="171"/>
    </location>
</feature>
<evidence type="ECO:0000313" key="4">
    <source>
        <dbReference type="Proteomes" id="UP000239872"/>
    </source>
</evidence>
<dbReference type="SMART" id="SM00460">
    <property type="entry name" value="TGc"/>
    <property type="match status" value="1"/>
</dbReference>
<keyword evidence="1" id="KW-0732">Signal</keyword>
<dbReference type="PANTHER" id="PTHR46333:SF2">
    <property type="entry name" value="CYTOKINESIS PROTEIN 3"/>
    <property type="match status" value="1"/>
</dbReference>
<reference evidence="3 4" key="1">
    <citation type="submission" date="2018-01" db="EMBL/GenBank/DDBJ databases">
        <title>A novel member of the phylum Bacteroidetes isolated from glacier ice.</title>
        <authorList>
            <person name="Liu Q."/>
            <person name="Xin Y.-H."/>
        </authorList>
    </citation>
    <scope>NUCLEOTIDE SEQUENCE [LARGE SCALE GENOMIC DNA]</scope>
    <source>
        <strain evidence="3 4">RB1R16</strain>
    </source>
</reference>
<dbReference type="Gene3D" id="3.10.620.30">
    <property type="match status" value="1"/>
</dbReference>
<dbReference type="OrthoDB" id="9788327at2"/>
<accession>A0A2S7SQ90</accession>
<evidence type="ECO:0000256" key="1">
    <source>
        <dbReference type="SAM" id="SignalP"/>
    </source>
</evidence>
<protein>
    <recommendedName>
        <fullName evidence="2">Transglutaminase-like domain-containing protein</fullName>
    </recommendedName>
</protein>
<dbReference type="Pfam" id="PF01841">
    <property type="entry name" value="Transglut_core"/>
    <property type="match status" value="1"/>
</dbReference>
<name>A0A2S7SQ90_9BACT</name>
<dbReference type="InterPro" id="IPR038765">
    <property type="entry name" value="Papain-like_cys_pep_sf"/>
</dbReference>
<dbReference type="RefSeq" id="WP_105041172.1">
    <property type="nucleotide sequence ID" value="NZ_PPSL01000008.1"/>
</dbReference>
<proteinExistence type="predicted"/>
<keyword evidence="4" id="KW-1185">Reference proteome</keyword>
<evidence type="ECO:0000259" key="2">
    <source>
        <dbReference type="SMART" id="SM00460"/>
    </source>
</evidence>
<dbReference type="EMBL" id="PPSL01000008">
    <property type="protein sequence ID" value="PQJ09050.1"/>
    <property type="molecule type" value="Genomic_DNA"/>
</dbReference>
<comment type="caution">
    <text evidence="3">The sequence shown here is derived from an EMBL/GenBank/DDBJ whole genome shotgun (WGS) entry which is preliminary data.</text>
</comment>
<feature type="signal peptide" evidence="1">
    <location>
        <begin position="1"/>
        <end position="18"/>
    </location>
</feature>
<dbReference type="SUPFAM" id="SSF54001">
    <property type="entry name" value="Cysteine proteinases"/>
    <property type="match status" value="1"/>
</dbReference>
<dbReference type="InterPro" id="IPR002931">
    <property type="entry name" value="Transglutaminase-like"/>
</dbReference>
<feature type="chain" id="PRO_5015723642" description="Transglutaminase-like domain-containing protein" evidence="1">
    <location>
        <begin position="19"/>
        <end position="337"/>
    </location>
</feature>
<dbReference type="GO" id="GO:0005737">
    <property type="term" value="C:cytoplasm"/>
    <property type="evidence" value="ECO:0007669"/>
    <property type="project" value="TreeGrafter"/>
</dbReference>
<gene>
    <name evidence="3" type="ORF">CJD36_020965</name>
</gene>
<sequence length="337" mass="38874">MKNLVAGLLLLLPLFAFAKENPYAKIDKYAASIGYLSSDELAKTLTAPYTSDSEKVRSIFYWITQHISYDFYEYHHPTIEGYSLDDDEDSVKAEDAFYERYAEKVLKKKMGICEGYSTLFKLLCDKAHITCIKISGHSKASVEEIGQPFYEDHSWNAIKINGGWKLIDACWASGNSDNTNTKFTKKYDDYYYCTPPCMFALNHYPTDSSLLFITEPLSKIDFINYPAIHSENKLIVLEKFSPLNGKINARIGDTLRFELTVRSGSDSVSKKYGSFITEFDVTGKILSPYSRLEKLQHFKTENNKIYYDYKVWNNKITKLCLLYNNNYLLSYRLVVQK</sequence>